<dbReference type="InterPro" id="IPR036182">
    <property type="entry name" value="PCuAC_sf"/>
</dbReference>
<proteinExistence type="predicted"/>
<dbReference type="Proteomes" id="UP000562492">
    <property type="component" value="Unassembled WGS sequence"/>
</dbReference>
<evidence type="ECO:0000313" key="3">
    <source>
        <dbReference type="EMBL" id="MBB6577834.1"/>
    </source>
</evidence>
<keyword evidence="4" id="KW-1185">Reference proteome</keyword>
<dbReference type="InterPro" id="IPR058248">
    <property type="entry name" value="Lxx211020-like"/>
</dbReference>
<evidence type="ECO:0000313" key="4">
    <source>
        <dbReference type="Proteomes" id="UP000562492"/>
    </source>
</evidence>
<dbReference type="EMBL" id="JACHKZ010000009">
    <property type="protein sequence ID" value="MBB6577834.1"/>
    <property type="molecule type" value="Genomic_DNA"/>
</dbReference>
<keyword evidence="2" id="KW-0732">Signal</keyword>
<dbReference type="SUPFAM" id="SSF110087">
    <property type="entry name" value="DR1885-like metal-binding protein"/>
    <property type="match status" value="1"/>
</dbReference>
<dbReference type="Pfam" id="PF04314">
    <property type="entry name" value="PCuAC"/>
    <property type="match status" value="1"/>
</dbReference>
<protein>
    <submittedName>
        <fullName evidence="3">Copper(I)-binding protein</fullName>
    </submittedName>
</protein>
<dbReference type="PANTHER" id="PTHR36302">
    <property type="entry name" value="BLR7088 PROTEIN"/>
    <property type="match status" value="1"/>
</dbReference>
<sequence>MPRLLRPLLATIAFAAASSAFAHVSVSNAWARASVTGQQATGVFMDLRSGHDNAKLVGVKTEAAASAEIHEMSMQDNVMKMRAVQSVDLPNGQTVNLKPGSFHIMLMGLKQPLNAGDNVQLTLEVVHEDGLKESIAVTAPARALNSGNPAPKAGNSDVHPHGAHQH</sequence>
<name>A0ABR6RF98_9BURK</name>
<dbReference type="RefSeq" id="WP_184707670.1">
    <property type="nucleotide sequence ID" value="NZ_JACHKZ010000009.1"/>
</dbReference>
<dbReference type="Gene3D" id="2.60.40.1890">
    <property type="entry name" value="PCu(A)C copper chaperone"/>
    <property type="match status" value="1"/>
</dbReference>
<dbReference type="InterPro" id="IPR007410">
    <property type="entry name" value="LpqE-like"/>
</dbReference>
<feature type="signal peptide" evidence="2">
    <location>
        <begin position="1"/>
        <end position="22"/>
    </location>
</feature>
<gene>
    <name evidence="3" type="ORF">HNP33_001892</name>
</gene>
<accession>A0ABR6RF98</accession>
<evidence type="ECO:0000256" key="1">
    <source>
        <dbReference type="SAM" id="MobiDB-lite"/>
    </source>
</evidence>
<comment type="caution">
    <text evidence="3">The sequence shown here is derived from an EMBL/GenBank/DDBJ whole genome shotgun (WGS) entry which is preliminary data.</text>
</comment>
<organism evidence="3 4">
    <name type="scientific">Comamonas odontotermitis</name>
    <dbReference type="NCBI Taxonomy" id="379895"/>
    <lineage>
        <taxon>Bacteria</taxon>
        <taxon>Pseudomonadati</taxon>
        <taxon>Pseudomonadota</taxon>
        <taxon>Betaproteobacteria</taxon>
        <taxon>Burkholderiales</taxon>
        <taxon>Comamonadaceae</taxon>
        <taxon>Comamonas</taxon>
    </lineage>
</organism>
<feature type="region of interest" description="Disordered" evidence="1">
    <location>
        <begin position="143"/>
        <end position="166"/>
    </location>
</feature>
<evidence type="ECO:0000256" key="2">
    <source>
        <dbReference type="SAM" id="SignalP"/>
    </source>
</evidence>
<dbReference type="PANTHER" id="PTHR36302:SF1">
    <property type="entry name" value="COPPER CHAPERONE PCU(A)C"/>
    <property type="match status" value="1"/>
</dbReference>
<feature type="chain" id="PRO_5046186284" evidence="2">
    <location>
        <begin position="23"/>
        <end position="166"/>
    </location>
</feature>
<reference evidence="3 4" key="1">
    <citation type="submission" date="2020-08" db="EMBL/GenBank/DDBJ databases">
        <title>Functional genomics of gut bacteria from endangered species of beetles.</title>
        <authorList>
            <person name="Carlos-Shanley C."/>
        </authorList>
    </citation>
    <scope>NUCLEOTIDE SEQUENCE [LARGE SCALE GENOMIC DNA]</scope>
    <source>
        <strain evidence="3 4">S00124</strain>
    </source>
</reference>